<accession>X6MUV3</accession>
<feature type="region of interest" description="Disordered" evidence="1">
    <location>
        <begin position="53"/>
        <end position="83"/>
    </location>
</feature>
<feature type="compositionally biased region" description="Basic residues" evidence="1">
    <location>
        <begin position="66"/>
        <end position="76"/>
    </location>
</feature>
<protein>
    <submittedName>
        <fullName evidence="2">Uncharacterized protein</fullName>
    </submittedName>
</protein>
<evidence type="ECO:0000256" key="1">
    <source>
        <dbReference type="SAM" id="MobiDB-lite"/>
    </source>
</evidence>
<comment type="caution">
    <text evidence="2">The sequence shown here is derived from an EMBL/GenBank/DDBJ whole genome shotgun (WGS) entry which is preliminary data.</text>
</comment>
<dbReference type="EMBL" id="ASPP01017754">
    <property type="protein sequence ID" value="ETO16860.1"/>
    <property type="molecule type" value="Genomic_DNA"/>
</dbReference>
<evidence type="ECO:0000313" key="2">
    <source>
        <dbReference type="EMBL" id="ETO16860.1"/>
    </source>
</evidence>
<gene>
    <name evidence="2" type="ORF">RFI_20479</name>
</gene>
<organism evidence="2 3">
    <name type="scientific">Reticulomyxa filosa</name>
    <dbReference type="NCBI Taxonomy" id="46433"/>
    <lineage>
        <taxon>Eukaryota</taxon>
        <taxon>Sar</taxon>
        <taxon>Rhizaria</taxon>
        <taxon>Retaria</taxon>
        <taxon>Foraminifera</taxon>
        <taxon>Monothalamids</taxon>
        <taxon>Reticulomyxidae</taxon>
        <taxon>Reticulomyxa</taxon>
    </lineage>
</organism>
<sequence>MKIFKKFDHRYRLLLLFVSQLRTFFNYTEEKKGVTPKINKIFAMERFCFQMQQKRKKKKCGTEKKKERKFPKKKTNKNQSTSDVKKIHISKHVFVGLIQSEQKEELTERGHIEVKFFRSRIRDESAK</sequence>
<proteinExistence type="predicted"/>
<keyword evidence="3" id="KW-1185">Reference proteome</keyword>
<dbReference type="Proteomes" id="UP000023152">
    <property type="component" value="Unassembled WGS sequence"/>
</dbReference>
<evidence type="ECO:0000313" key="3">
    <source>
        <dbReference type="Proteomes" id="UP000023152"/>
    </source>
</evidence>
<reference evidence="2 3" key="1">
    <citation type="journal article" date="2013" name="Curr. Biol.">
        <title>The Genome of the Foraminiferan Reticulomyxa filosa.</title>
        <authorList>
            <person name="Glockner G."/>
            <person name="Hulsmann N."/>
            <person name="Schleicher M."/>
            <person name="Noegel A.A."/>
            <person name="Eichinger L."/>
            <person name="Gallinger C."/>
            <person name="Pawlowski J."/>
            <person name="Sierra R."/>
            <person name="Euteneuer U."/>
            <person name="Pillet L."/>
            <person name="Moustafa A."/>
            <person name="Platzer M."/>
            <person name="Groth M."/>
            <person name="Szafranski K."/>
            <person name="Schliwa M."/>
        </authorList>
    </citation>
    <scope>NUCLEOTIDE SEQUENCE [LARGE SCALE GENOMIC DNA]</scope>
</reference>
<dbReference type="AlphaFoldDB" id="X6MUV3"/>
<name>X6MUV3_RETFI</name>